<organism evidence="4 5">
    <name type="scientific">Candidatus Sulfuritelmatomonas gaucii</name>
    <dbReference type="NCBI Taxonomy" id="2043161"/>
    <lineage>
        <taxon>Bacteria</taxon>
        <taxon>Pseudomonadati</taxon>
        <taxon>Acidobacteriota</taxon>
        <taxon>Terriglobia</taxon>
        <taxon>Terriglobales</taxon>
        <taxon>Acidobacteriaceae</taxon>
        <taxon>Candidatus Sulfuritelmatomonas</taxon>
    </lineage>
</organism>
<dbReference type="Pfam" id="PF07228">
    <property type="entry name" value="SpoIIE"/>
    <property type="match status" value="1"/>
</dbReference>
<dbReference type="OrthoDB" id="107728at2"/>
<dbReference type="InterPro" id="IPR000253">
    <property type="entry name" value="FHA_dom"/>
</dbReference>
<evidence type="ECO:0000259" key="2">
    <source>
        <dbReference type="PROSITE" id="PS50006"/>
    </source>
</evidence>
<dbReference type="SUPFAM" id="SSF55781">
    <property type="entry name" value="GAF domain-like"/>
    <property type="match status" value="1"/>
</dbReference>
<feature type="domain" description="PPM-type phosphatase" evidence="3">
    <location>
        <begin position="348"/>
        <end position="560"/>
    </location>
</feature>
<dbReference type="Gene3D" id="3.30.450.40">
    <property type="match status" value="1"/>
</dbReference>
<name>A0A2N9LCK0_9BACT</name>
<protein>
    <submittedName>
        <fullName evidence="4">Putative Serine phosphatase</fullName>
    </submittedName>
</protein>
<evidence type="ECO:0000313" key="5">
    <source>
        <dbReference type="Proteomes" id="UP000239735"/>
    </source>
</evidence>
<dbReference type="SMART" id="SM00331">
    <property type="entry name" value="PP2C_SIG"/>
    <property type="match status" value="1"/>
</dbReference>
<dbReference type="InterPro" id="IPR029016">
    <property type="entry name" value="GAF-like_dom_sf"/>
</dbReference>
<dbReference type="PROSITE" id="PS51746">
    <property type="entry name" value="PPM_2"/>
    <property type="match status" value="1"/>
</dbReference>
<dbReference type="PANTHER" id="PTHR43156:SF2">
    <property type="entry name" value="STAGE II SPORULATION PROTEIN E"/>
    <property type="match status" value="1"/>
</dbReference>
<gene>
    <name evidence="4" type="ORF">SBA5_30217</name>
</gene>
<dbReference type="Gene3D" id="3.60.40.10">
    <property type="entry name" value="PPM-type phosphatase domain"/>
    <property type="match status" value="1"/>
</dbReference>
<dbReference type="Pfam" id="PF01590">
    <property type="entry name" value="GAF"/>
    <property type="match status" value="1"/>
</dbReference>
<evidence type="ECO:0000256" key="1">
    <source>
        <dbReference type="ARBA" id="ARBA00022801"/>
    </source>
</evidence>
<dbReference type="Pfam" id="PF00498">
    <property type="entry name" value="FHA"/>
    <property type="match status" value="1"/>
</dbReference>
<dbReference type="EMBL" id="OKRB01000086">
    <property type="protein sequence ID" value="SPE21010.1"/>
    <property type="molecule type" value="Genomic_DNA"/>
</dbReference>
<sequence length="564" mass="60584">MNEHSPQSETSLEVIAPDSSREFVTVAESPFNMGRGSDGDNLLQFSDGRISRKCAAIVKNGSGYRLEDRGNRYGLYVNGSRVQQKALHDGDLITFGVDGSYQVIFHSIAPAASSPGGDVARLLTRIGSLSEITGTGSQAGLNKLNLLLEATSLLHSQLPLESVLGTMLDHAISVTHADRGVLIEPDADGALRVHLARGNKGETLPPESLNPSQTAIHQAIDRGTTVITEDLNLAGLDLKAAESIVVQGLRAVVAIPLYTTSRATSDTGAPLERGQLLGVIYLDSRRIAAFSALDRQILDALGVQAASILDNARLVQRERERQRLEQELSIARSIQQALLPQGLSDFPHFAVSGVQYPCHEVGGDYFDVVPVSEDRTAILIADVSGKGLGAALLTTMLQGALSGLAMGADPMKVFNHVNRFLCRHAEVGRYATMFIGLLGHDGTLEYIKAGHPSPLLLRKGNVSELYTEGSFPVGLIPEAEYKSAQLQLEPEDTLVLFSDGVTEAEDPDHQLFEVDGLVQAVTGQDGVPVEALQQSVLRAVREFTRGAQQSDDLTLLVVRYHRPA</sequence>
<dbReference type="PANTHER" id="PTHR43156">
    <property type="entry name" value="STAGE II SPORULATION PROTEIN E-RELATED"/>
    <property type="match status" value="1"/>
</dbReference>
<dbReference type="PROSITE" id="PS50006">
    <property type="entry name" value="FHA_DOMAIN"/>
    <property type="match status" value="1"/>
</dbReference>
<dbReference type="SUPFAM" id="SSF49879">
    <property type="entry name" value="SMAD/FHA domain"/>
    <property type="match status" value="1"/>
</dbReference>
<dbReference type="GO" id="GO:0016791">
    <property type="term" value="F:phosphatase activity"/>
    <property type="evidence" value="ECO:0007669"/>
    <property type="project" value="TreeGrafter"/>
</dbReference>
<dbReference type="InterPro" id="IPR036457">
    <property type="entry name" value="PPM-type-like_dom_sf"/>
</dbReference>
<dbReference type="InterPro" id="IPR052016">
    <property type="entry name" value="Bact_Sigma-Reg"/>
</dbReference>
<keyword evidence="1" id="KW-0378">Hydrolase</keyword>
<evidence type="ECO:0000313" key="4">
    <source>
        <dbReference type="EMBL" id="SPE21010.1"/>
    </source>
</evidence>
<proteinExistence type="predicted"/>
<feature type="domain" description="FHA" evidence="2">
    <location>
        <begin position="31"/>
        <end position="82"/>
    </location>
</feature>
<dbReference type="SUPFAM" id="SSF81606">
    <property type="entry name" value="PP2C-like"/>
    <property type="match status" value="1"/>
</dbReference>
<dbReference type="SMART" id="SM00065">
    <property type="entry name" value="GAF"/>
    <property type="match status" value="1"/>
</dbReference>
<dbReference type="AlphaFoldDB" id="A0A2N9LCK0"/>
<evidence type="ECO:0000259" key="3">
    <source>
        <dbReference type="PROSITE" id="PS51746"/>
    </source>
</evidence>
<dbReference type="InterPro" id="IPR008984">
    <property type="entry name" value="SMAD_FHA_dom_sf"/>
</dbReference>
<dbReference type="InterPro" id="IPR001932">
    <property type="entry name" value="PPM-type_phosphatase-like_dom"/>
</dbReference>
<dbReference type="CDD" id="cd00060">
    <property type="entry name" value="FHA"/>
    <property type="match status" value="1"/>
</dbReference>
<reference evidence="5" key="1">
    <citation type="submission" date="2018-02" db="EMBL/GenBank/DDBJ databases">
        <authorList>
            <person name="Hausmann B."/>
        </authorList>
    </citation>
    <scope>NUCLEOTIDE SEQUENCE [LARGE SCALE GENOMIC DNA]</scope>
    <source>
        <strain evidence="5">Peat soil MAG SbA5</strain>
    </source>
</reference>
<dbReference type="Proteomes" id="UP000239735">
    <property type="component" value="Unassembled WGS sequence"/>
</dbReference>
<accession>A0A2N9LCK0</accession>
<dbReference type="InterPro" id="IPR003018">
    <property type="entry name" value="GAF"/>
</dbReference>
<dbReference type="Gene3D" id="2.60.200.20">
    <property type="match status" value="1"/>
</dbReference>